<dbReference type="GO" id="GO:0015020">
    <property type="term" value="F:glucuronosyltransferase activity"/>
    <property type="evidence" value="ECO:0007669"/>
    <property type="project" value="UniProtKB-EC"/>
</dbReference>
<dbReference type="EMBL" id="EU643473">
    <property type="protein sequence ID" value="ACD54587.1"/>
    <property type="molecule type" value="Genomic_DNA"/>
</dbReference>
<comment type="catalytic activity">
    <reaction evidence="4">
        <text>glucuronate acceptor + UDP-alpha-D-glucuronate = acceptor beta-D-glucuronoside + UDP + H(+)</text>
        <dbReference type="Rhea" id="RHEA:21032"/>
        <dbReference type="ChEBI" id="CHEBI:15378"/>
        <dbReference type="ChEBI" id="CHEBI:58052"/>
        <dbReference type="ChEBI" id="CHEBI:58223"/>
        <dbReference type="ChEBI" id="CHEBI:132367"/>
        <dbReference type="ChEBI" id="CHEBI:132368"/>
        <dbReference type="EC" id="2.4.1.17"/>
    </reaction>
</comment>
<keyword evidence="2 3" id="KW-0808">Transferase</keyword>
<evidence type="ECO:0000313" key="5">
    <source>
        <dbReference type="EMBL" id="ACD54587.1"/>
    </source>
</evidence>
<dbReference type="GO" id="GO:0016020">
    <property type="term" value="C:membrane"/>
    <property type="evidence" value="ECO:0007669"/>
    <property type="project" value="UniProtKB-SubCell"/>
</dbReference>
<accession>B3G439</accession>
<dbReference type="GO" id="GO:0035251">
    <property type="term" value="F:UDP-glucosyltransferase activity"/>
    <property type="evidence" value="ECO:0007669"/>
    <property type="project" value="TreeGrafter"/>
</dbReference>
<dbReference type="InterPro" id="IPR002213">
    <property type="entry name" value="UDP_glucos_trans"/>
</dbReference>
<comment type="similarity">
    <text evidence="1 3">Belongs to the UDP-glycosyltransferase family.</text>
</comment>
<dbReference type="PROSITE" id="PS00375">
    <property type="entry name" value="UDPGT"/>
    <property type="match status" value="1"/>
</dbReference>
<sequence>MSAILRSIMLSSGILLCTTMFVVCSMTDRNTSHIVLITSPFYGHMIPMIDLAKRLAVHHYVTYIVSVSKLDILKHRGFIDENETNDLNDSRLKIIGLYDGNNDDYEATNPDTINHIPLILDRMHEPLLQLLFPVSTTSSSSRLIRYPIDLIISDLFIVSPVFEGSKRGIMTYFFVPNNLRAHMNYINLSSKKIQNDESGIDFDRSLHKAMSFVKGLVCNSIRELDRQSLQDLRQKTVPGSDKPIFFIAPLMSEDHLDEKYRDASVKQWLDTQWKKTNGIPSVIYISFGSWAYLKPKQLEEIICALKQYPFIWSLKANLQATISSSSIHKDKHILLQWAPQRSILSHPAIRLFISHGGWNSLLEGMLAGKPILVWPLFGDQIINGLRLEVEFEMGRCIRYADLSSGQRLVSSDELTQYLKEIFNQEMTYVRNAQHIRQIMMHAKERSSRKDFEKIIKIVNNRIATQPTKHTDL</sequence>
<feature type="chain" id="PRO_5005122793" description="UDP-glucuronosyltransferase" evidence="4">
    <location>
        <begin position="25"/>
        <end position="472"/>
    </location>
</feature>
<keyword evidence="3" id="KW-0328">Glycosyltransferase</keyword>
<dbReference type="Gene3D" id="3.40.50.2000">
    <property type="entry name" value="Glycogen Phosphorylase B"/>
    <property type="match status" value="2"/>
</dbReference>
<dbReference type="PANTHER" id="PTHR48047">
    <property type="entry name" value="GLYCOSYLTRANSFERASE"/>
    <property type="match status" value="1"/>
</dbReference>
<dbReference type="CDD" id="cd03784">
    <property type="entry name" value="GT1_Gtf-like"/>
    <property type="match status" value="1"/>
</dbReference>
<reference evidence="5" key="1">
    <citation type="journal article" date="2008" name="Science">
        <title>Massive horizontal gene transfer in bdelloid rotifers.</title>
        <authorList>
            <person name="Gladyshev E.A."/>
            <person name="Meselson M.S."/>
            <person name="Arkhipova I.R."/>
        </authorList>
    </citation>
    <scope>NUCLEOTIDE SEQUENCE</scope>
</reference>
<protein>
    <recommendedName>
        <fullName evidence="4">UDP-glucuronosyltransferase</fullName>
        <ecNumber evidence="4">2.4.1.17</ecNumber>
    </recommendedName>
</protein>
<dbReference type="CAZy" id="GT1">
    <property type="family name" value="Glycosyltransferase Family 1"/>
</dbReference>
<evidence type="ECO:0000256" key="4">
    <source>
        <dbReference type="RuleBase" id="RU362059"/>
    </source>
</evidence>
<comment type="subcellular location">
    <subcellularLocation>
        <location evidence="4">Membrane</location>
        <topology evidence="4">Single-pass membrane protein</topology>
    </subcellularLocation>
</comment>
<keyword evidence="4" id="KW-0732">Signal</keyword>
<evidence type="ECO:0000256" key="2">
    <source>
        <dbReference type="ARBA" id="ARBA00022679"/>
    </source>
</evidence>
<evidence type="ECO:0000256" key="3">
    <source>
        <dbReference type="RuleBase" id="RU003718"/>
    </source>
</evidence>
<dbReference type="EC" id="2.4.1.17" evidence="4"/>
<organism evidence="5">
    <name type="scientific">Adineta vaga</name>
    <name type="common">Rotifer</name>
    <name type="synonym">Callidina vaga</name>
    <dbReference type="NCBI Taxonomy" id="104782"/>
    <lineage>
        <taxon>Eukaryota</taxon>
        <taxon>Metazoa</taxon>
        <taxon>Spiralia</taxon>
        <taxon>Gnathifera</taxon>
        <taxon>Rotifera</taxon>
        <taxon>Eurotatoria</taxon>
        <taxon>Bdelloidea</taxon>
        <taxon>Adinetida</taxon>
        <taxon>Adinetidae</taxon>
        <taxon>Adineta</taxon>
    </lineage>
</organism>
<name>B3G439_ADIVA</name>
<dbReference type="Pfam" id="PF00201">
    <property type="entry name" value="UDPGT"/>
    <property type="match status" value="1"/>
</dbReference>
<proteinExistence type="inferred from homology"/>
<feature type="signal peptide" evidence="4">
    <location>
        <begin position="1"/>
        <end position="24"/>
    </location>
</feature>
<dbReference type="SUPFAM" id="SSF53756">
    <property type="entry name" value="UDP-Glycosyltransferase/glycogen phosphorylase"/>
    <property type="match status" value="1"/>
</dbReference>
<dbReference type="InterPro" id="IPR035595">
    <property type="entry name" value="UDP_glycos_trans_CS"/>
</dbReference>
<dbReference type="AlphaFoldDB" id="B3G439"/>
<evidence type="ECO:0000256" key="1">
    <source>
        <dbReference type="ARBA" id="ARBA00009995"/>
    </source>
</evidence>